<comment type="caution">
    <text evidence="2">The sequence shown here is derived from an EMBL/GenBank/DDBJ whole genome shotgun (WGS) entry which is preliminary data.</text>
</comment>
<feature type="chain" id="PRO_5014347925" evidence="1">
    <location>
        <begin position="23"/>
        <end position="153"/>
    </location>
</feature>
<keyword evidence="1" id="KW-0732">Signal</keyword>
<dbReference type="AlphaFoldDB" id="A0A2K1P5R2"/>
<evidence type="ECO:0000313" key="3">
    <source>
        <dbReference type="Proteomes" id="UP000236434"/>
    </source>
</evidence>
<gene>
    <name evidence="2" type="ORF">X929_01620</name>
</gene>
<dbReference type="RefSeq" id="WP_103066298.1">
    <property type="nucleotide sequence ID" value="NZ_AZRL01000003.1"/>
</dbReference>
<sequence>MKKILGLAVLMMVMLVSVSGLAQATSDSTTTTVPVFLNVPAFVRLTLNDADNQFNLEFDPAYPYSTVEDTVALLAEANVNYTVTSSVAPVSGYEDWAELLQITPNTDNPFNGAPGSTTFNTTATINVIDNLDLGTVPPDTKIADVTFTISASL</sequence>
<accession>A0A2K1P5R2</accession>
<evidence type="ECO:0000256" key="1">
    <source>
        <dbReference type="SAM" id="SignalP"/>
    </source>
</evidence>
<reference evidence="2 3" key="1">
    <citation type="submission" date="2013-12" db="EMBL/GenBank/DDBJ databases">
        <title>Comparative genomics of Petrotoga isolates.</title>
        <authorList>
            <person name="Nesbo C.L."/>
            <person name="Charchuk R."/>
            <person name="Chow K."/>
        </authorList>
    </citation>
    <scope>NUCLEOTIDE SEQUENCE [LARGE SCALE GENOMIC DNA]</scope>
    <source>
        <strain evidence="2 3">DSM 13574</strain>
    </source>
</reference>
<feature type="signal peptide" evidence="1">
    <location>
        <begin position="1"/>
        <end position="22"/>
    </location>
</feature>
<dbReference type="EMBL" id="AZRL01000003">
    <property type="protein sequence ID" value="PNR98134.1"/>
    <property type="molecule type" value="Genomic_DNA"/>
</dbReference>
<evidence type="ECO:0000313" key="2">
    <source>
        <dbReference type="EMBL" id="PNR98134.1"/>
    </source>
</evidence>
<dbReference type="OrthoDB" id="49071at2"/>
<dbReference type="Proteomes" id="UP000236434">
    <property type="component" value="Unassembled WGS sequence"/>
</dbReference>
<organism evidence="2 3">
    <name type="scientific">Petrotoga olearia DSM 13574</name>
    <dbReference type="NCBI Taxonomy" id="1122955"/>
    <lineage>
        <taxon>Bacteria</taxon>
        <taxon>Thermotogati</taxon>
        <taxon>Thermotogota</taxon>
        <taxon>Thermotogae</taxon>
        <taxon>Petrotogales</taxon>
        <taxon>Petrotogaceae</taxon>
        <taxon>Petrotoga</taxon>
    </lineage>
</organism>
<protein>
    <submittedName>
        <fullName evidence="2">Uncharacterized protein</fullName>
    </submittedName>
</protein>
<name>A0A2K1P5R2_9BACT</name>
<proteinExistence type="predicted"/>